<sequence>MVVRRIEQVASRRLAGKFAERNDRSDSLDRPSSDGTRPSSDDGSADTDTETLLNPLTHLEEVQLLDTTLRDGEQMPGVSLTPADKLEIARELDAAGVHVIEAGSACTSEGEREGIRRVAREGLDATVTSFARGVRSDIDRALECDVDGVNLVVPASDRHVETKVGSSREAVVETTVELVEYATDHGLWVEVLGEDGSRADLDYLERLMRAGLDAGADRVCYCDTVGAAGPEHTAEVVSRLADLGPTSLHTHDDLGFGVTNVHAGLKAGADTVHGTVTGIGERAGNVAIEEVAIALDRCYDIDTVDIDRLYRLCRRVADVTGVVLPPNKAVCGANAFAHESGIHTDGTLKDGAMYEPYPPETVGRERRLVLGKHAGRAGVAAALAEHEIDVDEAELREIVSRVKELGDRGKRVTDADLLAMAEDVQGRERDRHVELVDLSASSGGNLPTASVRLRVGDEERVASGTGSGPVDAGLEAVRTALEAGSESGTRADGSERSESVAFELDSYHVDAITGGTDAVVTVAVDLSRGDRSVSVSASDADITRASVVAMVDALDRLSAVESNDDDDSVSDSAELPEQAE</sequence>
<dbReference type="EC" id="2.3.1.182" evidence="8"/>
<dbReference type="Gene3D" id="3.30.160.270">
    <property type="match status" value="1"/>
</dbReference>
<feature type="region of interest" description="Disordered" evidence="6">
    <location>
        <begin position="559"/>
        <end position="580"/>
    </location>
</feature>
<gene>
    <name evidence="8" type="ORF">J2751_000857</name>
</gene>
<dbReference type="Gene3D" id="3.20.20.70">
    <property type="entry name" value="Aldolase class I"/>
    <property type="match status" value="1"/>
</dbReference>
<name>A0A8T4GDY2_9EURY</name>
<evidence type="ECO:0000256" key="2">
    <source>
        <dbReference type="ARBA" id="ARBA00022605"/>
    </source>
</evidence>
<proteinExistence type="inferred from homology"/>
<evidence type="ECO:0000256" key="4">
    <source>
        <dbReference type="ARBA" id="ARBA00023304"/>
    </source>
</evidence>
<dbReference type="InterPro" id="IPR013785">
    <property type="entry name" value="Aldolase_TIM"/>
</dbReference>
<dbReference type="SUPFAM" id="SSF51569">
    <property type="entry name" value="Aldolase"/>
    <property type="match status" value="1"/>
</dbReference>
<keyword evidence="3 5" id="KW-0808">Transferase</keyword>
<dbReference type="FunFam" id="1.10.238.260:FF:000001">
    <property type="entry name" value="2-isopropylmalate synthase"/>
    <property type="match status" value="1"/>
</dbReference>
<dbReference type="PROSITE" id="PS00815">
    <property type="entry name" value="AIPM_HOMOCIT_SYNTH_1"/>
    <property type="match status" value="1"/>
</dbReference>
<evidence type="ECO:0000313" key="8">
    <source>
        <dbReference type="EMBL" id="MBP1921860.1"/>
    </source>
</evidence>
<evidence type="ECO:0000256" key="5">
    <source>
        <dbReference type="RuleBase" id="RU003523"/>
    </source>
</evidence>
<feature type="domain" description="Pyruvate carboxyltransferase" evidence="7">
    <location>
        <begin position="62"/>
        <end position="310"/>
    </location>
</feature>
<dbReference type="AlphaFoldDB" id="A0A8T4GDY2"/>
<dbReference type="PROSITE" id="PS50991">
    <property type="entry name" value="PYR_CT"/>
    <property type="match status" value="1"/>
</dbReference>
<evidence type="ECO:0000256" key="6">
    <source>
        <dbReference type="SAM" id="MobiDB-lite"/>
    </source>
</evidence>
<keyword evidence="9" id="KW-1185">Reference proteome</keyword>
<dbReference type="PANTHER" id="PTHR42880">
    <property type="entry name" value="HOMOCITRATE SYNTHASE"/>
    <property type="match status" value="1"/>
</dbReference>
<dbReference type="InterPro" id="IPR036230">
    <property type="entry name" value="LeuA_allosteric_dom_sf"/>
</dbReference>
<dbReference type="Pfam" id="PF00682">
    <property type="entry name" value="HMGL-like"/>
    <property type="match status" value="1"/>
</dbReference>
<evidence type="ECO:0000313" key="9">
    <source>
        <dbReference type="Proteomes" id="UP000823588"/>
    </source>
</evidence>
<dbReference type="InterPro" id="IPR000891">
    <property type="entry name" value="PYR_CT"/>
</dbReference>
<reference evidence="8" key="1">
    <citation type="submission" date="2021-03" db="EMBL/GenBank/DDBJ databases">
        <title>Genomic Encyclopedia of Type Strains, Phase IV (KMG-IV): sequencing the most valuable type-strain genomes for metagenomic binning, comparative biology and taxonomic classification.</title>
        <authorList>
            <person name="Goeker M."/>
        </authorList>
    </citation>
    <scope>NUCLEOTIDE SEQUENCE</scope>
    <source>
        <strain evidence="8">DSM 23564</strain>
    </source>
</reference>
<dbReference type="InterPro" id="IPR013709">
    <property type="entry name" value="2-isopropylmalate_synth_dimer"/>
</dbReference>
<dbReference type="Pfam" id="PF08502">
    <property type="entry name" value="LeuA_dimer"/>
    <property type="match status" value="1"/>
</dbReference>
<evidence type="ECO:0000259" key="7">
    <source>
        <dbReference type="PROSITE" id="PS50991"/>
    </source>
</evidence>
<dbReference type="PANTHER" id="PTHR42880:SF2">
    <property type="entry name" value="(R)-CITRAMALATE SYNTHASE CIMA"/>
    <property type="match status" value="1"/>
</dbReference>
<evidence type="ECO:0000256" key="3">
    <source>
        <dbReference type="ARBA" id="ARBA00022679"/>
    </source>
</evidence>
<comment type="caution">
    <text evidence="8">The sequence shown here is derived from an EMBL/GenBank/DDBJ whole genome shotgun (WGS) entry which is preliminary data.</text>
</comment>
<organism evidence="8 9">
    <name type="scientific">Halorubrum alkaliphilum</name>
    <dbReference type="NCBI Taxonomy" id="261290"/>
    <lineage>
        <taxon>Archaea</taxon>
        <taxon>Methanobacteriati</taxon>
        <taxon>Methanobacteriota</taxon>
        <taxon>Stenosarchaea group</taxon>
        <taxon>Halobacteria</taxon>
        <taxon>Halobacteriales</taxon>
        <taxon>Haloferacaceae</taxon>
        <taxon>Halorubrum</taxon>
    </lineage>
</organism>
<feature type="region of interest" description="Disordered" evidence="6">
    <location>
        <begin position="14"/>
        <end position="54"/>
    </location>
</feature>
<dbReference type="GO" id="GO:0009098">
    <property type="term" value="P:L-leucine biosynthetic process"/>
    <property type="evidence" value="ECO:0007669"/>
    <property type="project" value="InterPro"/>
</dbReference>
<keyword evidence="8" id="KW-0012">Acyltransferase</keyword>
<dbReference type="InterPro" id="IPR054691">
    <property type="entry name" value="LeuA/HCS_post-cat"/>
</dbReference>
<comment type="similarity">
    <text evidence="1 5">Belongs to the alpha-IPM synthase/homocitrate synthase family.</text>
</comment>
<dbReference type="EMBL" id="JAGGKQ010000004">
    <property type="protein sequence ID" value="MBP1921860.1"/>
    <property type="molecule type" value="Genomic_DNA"/>
</dbReference>
<dbReference type="Pfam" id="PF22617">
    <property type="entry name" value="HCS_D2"/>
    <property type="match status" value="1"/>
</dbReference>
<keyword evidence="4" id="KW-0100">Branched-chain amino acid biosynthesis</keyword>
<dbReference type="GO" id="GO:0003852">
    <property type="term" value="F:2-isopropylmalate synthase activity"/>
    <property type="evidence" value="ECO:0007669"/>
    <property type="project" value="InterPro"/>
</dbReference>
<accession>A0A8T4GDY2</accession>
<dbReference type="Gene3D" id="1.10.238.260">
    <property type="match status" value="1"/>
</dbReference>
<dbReference type="SUPFAM" id="SSF110921">
    <property type="entry name" value="2-isopropylmalate synthase LeuA, allosteric (dimerisation) domain"/>
    <property type="match status" value="1"/>
</dbReference>
<keyword evidence="2" id="KW-0028">Amino-acid biosynthesis</keyword>
<dbReference type="SMART" id="SM00917">
    <property type="entry name" value="LeuA_dimer"/>
    <property type="match status" value="1"/>
</dbReference>
<dbReference type="OrthoDB" id="6555at2157"/>
<protein>
    <submittedName>
        <fullName evidence="8">D-citramalate synthase</fullName>
        <ecNumber evidence="8">2.3.1.182</ecNumber>
    </submittedName>
</protein>
<dbReference type="Proteomes" id="UP000823588">
    <property type="component" value="Unassembled WGS sequence"/>
</dbReference>
<feature type="compositionally biased region" description="Basic and acidic residues" evidence="6">
    <location>
        <begin position="18"/>
        <end position="32"/>
    </location>
</feature>
<evidence type="ECO:0000256" key="1">
    <source>
        <dbReference type="ARBA" id="ARBA00006154"/>
    </source>
</evidence>
<dbReference type="InterPro" id="IPR002034">
    <property type="entry name" value="AIPM/Hcit_synth_CS"/>
</dbReference>